<comment type="similarity">
    <text evidence="1">Belongs to the sigma-70 factor family. ECF subfamily.</text>
</comment>
<sequence length="417" mass="45722">MAASAEVAAAVAEAHRREWAAVLAATVRVARDLGTAEECVQDAYASALRVWGERGIPTRPGAWLTTAARNRALDVRRRGVTAERALPDLLPDQEAPDADDGDAGFGDDRLRLVFTCCHPALSMDARIALTLRMVGGLTTVEVARAFLVSEPTMAARITRAKKKITVARIPYRVPEPDELPERLDGVLDVVHLIFSTGHAAPVSEQLIRRPLIERARDLAIMLRVLLPEDSEVAGLLALILLTDARRYARTDADGGVILLEDQDRSKWDARSIRDGLASLRAATEHRRPGRFALMAAIAAVHDQAPTWDQTDWGRIRDLYDQLLDVWPSPVVALNRAIAVGFADGFGEGLSLLDELRSEPTLAGYGYLEAARADFLARLDRISEAVAAYEEAIVMTGNAAERRLLERKLRLLSATRRP</sequence>
<dbReference type="SUPFAM" id="SSF88659">
    <property type="entry name" value="Sigma3 and sigma4 domains of RNA polymerase sigma factors"/>
    <property type="match status" value="1"/>
</dbReference>
<dbReference type="Gene3D" id="1.10.1740.10">
    <property type="match status" value="1"/>
</dbReference>
<protein>
    <submittedName>
        <fullName evidence="8">Sigma-70 family RNA polymerase sigma factor</fullName>
    </submittedName>
</protein>
<feature type="domain" description="DUF6596" evidence="7">
    <location>
        <begin position="182"/>
        <end position="282"/>
    </location>
</feature>
<evidence type="ECO:0000256" key="1">
    <source>
        <dbReference type="ARBA" id="ARBA00010641"/>
    </source>
</evidence>
<proteinExistence type="inferred from homology"/>
<evidence type="ECO:0000256" key="3">
    <source>
        <dbReference type="ARBA" id="ARBA00023082"/>
    </source>
</evidence>
<organism evidence="8 9">
    <name type="scientific">Microbacterium deminutum</name>
    <dbReference type="NCBI Taxonomy" id="344164"/>
    <lineage>
        <taxon>Bacteria</taxon>
        <taxon>Bacillati</taxon>
        <taxon>Actinomycetota</taxon>
        <taxon>Actinomycetes</taxon>
        <taxon>Micrococcales</taxon>
        <taxon>Microbacteriaceae</taxon>
        <taxon>Microbacterium</taxon>
    </lineage>
</organism>
<dbReference type="InterPro" id="IPR013324">
    <property type="entry name" value="RNA_pol_sigma_r3/r4-like"/>
</dbReference>
<accession>A0ABP5BJ42</accession>
<dbReference type="SUPFAM" id="SSF88946">
    <property type="entry name" value="Sigma2 domain of RNA polymerase sigma factors"/>
    <property type="match status" value="1"/>
</dbReference>
<keyword evidence="2" id="KW-0805">Transcription regulation</keyword>
<evidence type="ECO:0000259" key="6">
    <source>
        <dbReference type="Pfam" id="PF08281"/>
    </source>
</evidence>
<evidence type="ECO:0000313" key="8">
    <source>
        <dbReference type="EMBL" id="GAA1945684.1"/>
    </source>
</evidence>
<dbReference type="InterPro" id="IPR013325">
    <property type="entry name" value="RNA_pol_sigma_r2"/>
</dbReference>
<evidence type="ECO:0000259" key="7">
    <source>
        <dbReference type="Pfam" id="PF20239"/>
    </source>
</evidence>
<dbReference type="Pfam" id="PF08281">
    <property type="entry name" value="Sigma70_r4_2"/>
    <property type="match status" value="1"/>
</dbReference>
<gene>
    <name evidence="8" type="ORF">GCM10009776_04510</name>
</gene>
<evidence type="ECO:0000256" key="2">
    <source>
        <dbReference type="ARBA" id="ARBA00023015"/>
    </source>
</evidence>
<dbReference type="Pfam" id="PF04542">
    <property type="entry name" value="Sigma70_r2"/>
    <property type="match status" value="1"/>
</dbReference>
<evidence type="ECO:0000313" key="9">
    <source>
        <dbReference type="Proteomes" id="UP001499933"/>
    </source>
</evidence>
<keyword evidence="3" id="KW-0731">Sigma factor</keyword>
<dbReference type="PANTHER" id="PTHR47756:SF2">
    <property type="entry name" value="BLL6612 PROTEIN"/>
    <property type="match status" value="1"/>
</dbReference>
<dbReference type="InterPro" id="IPR007627">
    <property type="entry name" value="RNA_pol_sigma70_r2"/>
</dbReference>
<keyword evidence="9" id="KW-1185">Reference proteome</keyword>
<dbReference type="RefSeq" id="WP_344090725.1">
    <property type="nucleotide sequence ID" value="NZ_BAAAOG010000001.1"/>
</dbReference>
<reference evidence="9" key="1">
    <citation type="journal article" date="2019" name="Int. J. Syst. Evol. Microbiol.">
        <title>The Global Catalogue of Microorganisms (GCM) 10K type strain sequencing project: providing services to taxonomists for standard genome sequencing and annotation.</title>
        <authorList>
            <consortium name="The Broad Institute Genomics Platform"/>
            <consortium name="The Broad Institute Genome Sequencing Center for Infectious Disease"/>
            <person name="Wu L."/>
            <person name="Ma J."/>
        </authorList>
    </citation>
    <scope>NUCLEOTIDE SEQUENCE [LARGE SCALE GENOMIC DNA]</scope>
    <source>
        <strain evidence="9">JCM 14901</strain>
    </source>
</reference>
<name>A0ABP5BJ42_9MICO</name>
<comment type="caution">
    <text evidence="8">The sequence shown here is derived from an EMBL/GenBank/DDBJ whole genome shotgun (WGS) entry which is preliminary data.</text>
</comment>
<dbReference type="PANTHER" id="PTHR47756">
    <property type="entry name" value="BLL6612 PROTEIN-RELATED"/>
    <property type="match status" value="1"/>
</dbReference>
<dbReference type="Gene3D" id="1.10.10.10">
    <property type="entry name" value="Winged helix-like DNA-binding domain superfamily/Winged helix DNA-binding domain"/>
    <property type="match status" value="1"/>
</dbReference>
<feature type="domain" description="RNA polymerase sigma-70 region 2" evidence="5">
    <location>
        <begin position="22"/>
        <end position="78"/>
    </location>
</feature>
<dbReference type="InterPro" id="IPR036388">
    <property type="entry name" value="WH-like_DNA-bd_sf"/>
</dbReference>
<feature type="domain" description="RNA polymerase sigma factor 70 region 4 type 2" evidence="6">
    <location>
        <begin position="114"/>
        <end position="164"/>
    </location>
</feature>
<dbReference type="Pfam" id="PF20239">
    <property type="entry name" value="DUF6596"/>
    <property type="match status" value="1"/>
</dbReference>
<evidence type="ECO:0000256" key="4">
    <source>
        <dbReference type="ARBA" id="ARBA00023163"/>
    </source>
</evidence>
<evidence type="ECO:0000259" key="5">
    <source>
        <dbReference type="Pfam" id="PF04542"/>
    </source>
</evidence>
<keyword evidence="4" id="KW-0804">Transcription</keyword>
<dbReference type="InterPro" id="IPR013249">
    <property type="entry name" value="RNA_pol_sigma70_r4_t2"/>
</dbReference>
<dbReference type="Proteomes" id="UP001499933">
    <property type="component" value="Unassembled WGS sequence"/>
</dbReference>
<dbReference type="InterPro" id="IPR046531">
    <property type="entry name" value="DUF6596"/>
</dbReference>
<dbReference type="EMBL" id="BAAAOG010000001">
    <property type="protein sequence ID" value="GAA1945684.1"/>
    <property type="molecule type" value="Genomic_DNA"/>
</dbReference>